<keyword evidence="1" id="KW-0472">Membrane</keyword>
<sequence>MDCPPCCPSEIGETDTPVTHTKLKAASYNSSAASFVSRRIISSAWRKKNPKDPKISWSDRCCWLCLGVLRVLFFVFFCGLFWLAFFGFGHRKSSISTYIS</sequence>
<evidence type="ECO:0000256" key="1">
    <source>
        <dbReference type="SAM" id="Phobius"/>
    </source>
</evidence>
<reference evidence="2 3" key="1">
    <citation type="submission" date="2024-02" db="EMBL/GenBank/DDBJ databases">
        <authorList>
            <person name="Chen Y."/>
            <person name="Shah S."/>
            <person name="Dougan E. K."/>
            <person name="Thang M."/>
            <person name="Chan C."/>
        </authorList>
    </citation>
    <scope>NUCLEOTIDE SEQUENCE [LARGE SCALE GENOMIC DNA]</scope>
</reference>
<keyword evidence="1" id="KW-1133">Transmembrane helix</keyword>
<accession>A0ABP0JIQ0</accession>
<dbReference type="EMBL" id="CAXAMN010005557">
    <property type="protein sequence ID" value="CAK9014150.1"/>
    <property type="molecule type" value="Genomic_DNA"/>
</dbReference>
<keyword evidence="1" id="KW-0812">Transmembrane</keyword>
<dbReference type="Proteomes" id="UP001642484">
    <property type="component" value="Unassembled WGS sequence"/>
</dbReference>
<name>A0ABP0JIQ0_9DINO</name>
<organism evidence="2 3">
    <name type="scientific">Durusdinium trenchii</name>
    <dbReference type="NCBI Taxonomy" id="1381693"/>
    <lineage>
        <taxon>Eukaryota</taxon>
        <taxon>Sar</taxon>
        <taxon>Alveolata</taxon>
        <taxon>Dinophyceae</taxon>
        <taxon>Suessiales</taxon>
        <taxon>Symbiodiniaceae</taxon>
        <taxon>Durusdinium</taxon>
    </lineage>
</organism>
<protein>
    <submittedName>
        <fullName evidence="2">Uncharacterized protein</fullName>
    </submittedName>
</protein>
<keyword evidence="3" id="KW-1185">Reference proteome</keyword>
<proteinExistence type="predicted"/>
<evidence type="ECO:0000313" key="3">
    <source>
        <dbReference type="Proteomes" id="UP001642484"/>
    </source>
</evidence>
<comment type="caution">
    <text evidence="2">The sequence shown here is derived from an EMBL/GenBank/DDBJ whole genome shotgun (WGS) entry which is preliminary data.</text>
</comment>
<gene>
    <name evidence="2" type="ORF">CCMP2556_LOCUS11550</name>
</gene>
<feature type="transmembrane region" description="Helical" evidence="1">
    <location>
        <begin position="61"/>
        <end position="85"/>
    </location>
</feature>
<evidence type="ECO:0000313" key="2">
    <source>
        <dbReference type="EMBL" id="CAK9014150.1"/>
    </source>
</evidence>